<accession>A0A078AAS7</accession>
<evidence type="ECO:0000313" key="4">
    <source>
        <dbReference type="Proteomes" id="UP000039865"/>
    </source>
</evidence>
<protein>
    <submittedName>
        <fullName evidence="3">Uncharacterized protein</fullName>
    </submittedName>
</protein>
<dbReference type="EMBL" id="CCKQ01007354">
    <property type="protein sequence ID" value="CDW78712.1"/>
    <property type="molecule type" value="Genomic_DNA"/>
</dbReference>
<organism evidence="3 4">
    <name type="scientific">Stylonychia lemnae</name>
    <name type="common">Ciliate</name>
    <dbReference type="NCBI Taxonomy" id="5949"/>
    <lineage>
        <taxon>Eukaryota</taxon>
        <taxon>Sar</taxon>
        <taxon>Alveolata</taxon>
        <taxon>Ciliophora</taxon>
        <taxon>Intramacronucleata</taxon>
        <taxon>Spirotrichea</taxon>
        <taxon>Stichotrichia</taxon>
        <taxon>Sporadotrichida</taxon>
        <taxon>Oxytrichidae</taxon>
        <taxon>Stylonychinae</taxon>
        <taxon>Stylonychia</taxon>
    </lineage>
</organism>
<feature type="compositionally biased region" description="Basic and acidic residues" evidence="1">
    <location>
        <begin position="145"/>
        <end position="166"/>
    </location>
</feature>
<feature type="compositionally biased region" description="Basic and acidic residues" evidence="1">
    <location>
        <begin position="120"/>
        <end position="134"/>
    </location>
</feature>
<sequence>MLDVVSLHFAAPSLNVSQAVYATMDKNKVQTCKCEANKDCSSGCCSFGFCSSTSLCEGRKVENDYCDDKSECQNTSCLNNKCLPEDPVINNQAIIGIVIIIAACFSTAFIYCCLCRNKDGGEGGRRRSNGRDLDNVDGTSLLNQSREHSNSARNRRATDERNNAQN</sequence>
<proteinExistence type="predicted"/>
<dbReference type="Proteomes" id="UP000039865">
    <property type="component" value="Unassembled WGS sequence"/>
</dbReference>
<dbReference type="InParanoid" id="A0A078AAS7"/>
<reference evidence="3 4" key="1">
    <citation type="submission" date="2014-06" db="EMBL/GenBank/DDBJ databases">
        <authorList>
            <person name="Swart Estienne"/>
        </authorList>
    </citation>
    <scope>NUCLEOTIDE SEQUENCE [LARGE SCALE GENOMIC DNA]</scope>
    <source>
        <strain evidence="3 4">130c</strain>
    </source>
</reference>
<gene>
    <name evidence="3" type="primary">Contig13460.g14358</name>
    <name evidence="3" type="ORF">STYLEM_7695</name>
</gene>
<evidence type="ECO:0000256" key="1">
    <source>
        <dbReference type="SAM" id="MobiDB-lite"/>
    </source>
</evidence>
<keyword evidence="4" id="KW-1185">Reference proteome</keyword>
<evidence type="ECO:0000313" key="3">
    <source>
        <dbReference type="EMBL" id="CDW78712.1"/>
    </source>
</evidence>
<feature type="transmembrane region" description="Helical" evidence="2">
    <location>
        <begin position="93"/>
        <end position="114"/>
    </location>
</feature>
<keyword evidence="2" id="KW-1133">Transmembrane helix</keyword>
<dbReference type="AlphaFoldDB" id="A0A078AAS7"/>
<keyword evidence="2" id="KW-0472">Membrane</keyword>
<name>A0A078AAS7_STYLE</name>
<evidence type="ECO:0000256" key="2">
    <source>
        <dbReference type="SAM" id="Phobius"/>
    </source>
</evidence>
<feature type="region of interest" description="Disordered" evidence="1">
    <location>
        <begin position="120"/>
        <end position="166"/>
    </location>
</feature>
<keyword evidence="2" id="KW-0812">Transmembrane</keyword>